<dbReference type="EMBL" id="CM046398">
    <property type="protein sequence ID" value="KAI8531924.1"/>
    <property type="molecule type" value="Genomic_DNA"/>
</dbReference>
<accession>A0ACC0LUA6</accession>
<evidence type="ECO:0000313" key="2">
    <source>
        <dbReference type="Proteomes" id="UP001062846"/>
    </source>
</evidence>
<name>A0ACC0LUA6_RHOML</name>
<evidence type="ECO:0000313" key="1">
    <source>
        <dbReference type="EMBL" id="KAI8531924.1"/>
    </source>
</evidence>
<reference evidence="1" key="1">
    <citation type="submission" date="2022-02" db="EMBL/GenBank/DDBJ databases">
        <title>Plant Genome Project.</title>
        <authorList>
            <person name="Zhang R.-G."/>
        </authorList>
    </citation>
    <scope>NUCLEOTIDE SEQUENCE</scope>
    <source>
        <strain evidence="1">AT1</strain>
    </source>
</reference>
<protein>
    <submittedName>
        <fullName evidence="1">Uncharacterized protein</fullName>
    </submittedName>
</protein>
<comment type="caution">
    <text evidence="1">The sequence shown here is derived from an EMBL/GenBank/DDBJ whole genome shotgun (WGS) entry which is preliminary data.</text>
</comment>
<keyword evidence="2" id="KW-1185">Reference proteome</keyword>
<dbReference type="Proteomes" id="UP001062846">
    <property type="component" value="Chromosome 11"/>
</dbReference>
<gene>
    <name evidence="1" type="ORF">RHMOL_Rhmol11G0173700</name>
</gene>
<proteinExistence type="predicted"/>
<sequence length="73" mass="8307">MYQNRGDSPFQTHPVTMAIFLTTMCISGFAAAALLNSKAVKVEEEEQQTTGHFLYRHRILDMLVRILGIYISM</sequence>
<organism evidence="1 2">
    <name type="scientific">Rhododendron molle</name>
    <name type="common">Chinese azalea</name>
    <name type="synonym">Azalea mollis</name>
    <dbReference type="NCBI Taxonomy" id="49168"/>
    <lineage>
        <taxon>Eukaryota</taxon>
        <taxon>Viridiplantae</taxon>
        <taxon>Streptophyta</taxon>
        <taxon>Embryophyta</taxon>
        <taxon>Tracheophyta</taxon>
        <taxon>Spermatophyta</taxon>
        <taxon>Magnoliopsida</taxon>
        <taxon>eudicotyledons</taxon>
        <taxon>Gunneridae</taxon>
        <taxon>Pentapetalae</taxon>
        <taxon>asterids</taxon>
        <taxon>Ericales</taxon>
        <taxon>Ericaceae</taxon>
        <taxon>Ericoideae</taxon>
        <taxon>Rhodoreae</taxon>
        <taxon>Rhododendron</taxon>
    </lineage>
</organism>